<dbReference type="Pfam" id="PF06470">
    <property type="entry name" value="SMC_hinge"/>
    <property type="match status" value="1"/>
</dbReference>
<dbReference type="InterPro" id="IPR024704">
    <property type="entry name" value="SMC"/>
</dbReference>
<dbReference type="PANTHER" id="PTHR18937:SF12">
    <property type="entry name" value="STRUCTURAL MAINTENANCE OF CHROMOSOMES PROTEIN"/>
    <property type="match status" value="1"/>
</dbReference>
<dbReference type="GO" id="GO:0007062">
    <property type="term" value="P:sister chromatid cohesion"/>
    <property type="evidence" value="ECO:0007669"/>
    <property type="project" value="InterPro"/>
</dbReference>
<feature type="coiled-coil region" evidence="11">
    <location>
        <begin position="1039"/>
        <end position="1073"/>
    </location>
</feature>
<keyword evidence="15" id="KW-1185">Reference proteome</keyword>
<feature type="region of interest" description="Disordered" evidence="12">
    <location>
        <begin position="989"/>
        <end position="1017"/>
    </location>
</feature>
<evidence type="ECO:0000313" key="15">
    <source>
        <dbReference type="Proteomes" id="UP001222932"/>
    </source>
</evidence>
<dbReference type="InterPro" id="IPR028468">
    <property type="entry name" value="Smc1_ABC"/>
</dbReference>
<evidence type="ECO:0000256" key="8">
    <source>
        <dbReference type="ARBA" id="ARBA00023242"/>
    </source>
</evidence>
<dbReference type="GO" id="GO:0016887">
    <property type="term" value="F:ATP hydrolysis activity"/>
    <property type="evidence" value="ECO:0007669"/>
    <property type="project" value="InterPro"/>
</dbReference>
<evidence type="ECO:0000256" key="9">
    <source>
        <dbReference type="ARBA" id="ARBA00023306"/>
    </source>
</evidence>
<proteinExistence type="inferred from homology"/>
<name>A0AAD3TY71_9TREE</name>
<keyword evidence="4" id="KW-0158">Chromosome</keyword>
<dbReference type="Gene3D" id="3.40.50.300">
    <property type="entry name" value="P-loop containing nucleotide triphosphate hydrolases"/>
    <property type="match status" value="2"/>
</dbReference>
<dbReference type="InterPro" id="IPR036277">
    <property type="entry name" value="SMC_hinge_sf"/>
</dbReference>
<feature type="coiled-coil region" evidence="11">
    <location>
        <begin position="842"/>
        <end position="939"/>
    </location>
</feature>
<dbReference type="InterPro" id="IPR003395">
    <property type="entry name" value="RecF/RecN/SMC_N"/>
</dbReference>
<dbReference type="GO" id="GO:0051301">
    <property type="term" value="P:cell division"/>
    <property type="evidence" value="ECO:0007669"/>
    <property type="project" value="UniProtKB-KW"/>
</dbReference>
<feature type="compositionally biased region" description="Acidic residues" evidence="12">
    <location>
        <begin position="997"/>
        <end position="1012"/>
    </location>
</feature>
<dbReference type="CDD" id="cd03275">
    <property type="entry name" value="ABC_SMC1_euk"/>
    <property type="match status" value="2"/>
</dbReference>
<dbReference type="SUPFAM" id="SSF52540">
    <property type="entry name" value="P-loop containing nucleoside triphosphate hydrolases"/>
    <property type="match status" value="1"/>
</dbReference>
<evidence type="ECO:0000256" key="10">
    <source>
        <dbReference type="PIRNR" id="PIRNR005719"/>
    </source>
</evidence>
<keyword evidence="7 11" id="KW-0175">Coiled coil</keyword>
<dbReference type="PANTHER" id="PTHR18937">
    <property type="entry name" value="STRUCTURAL MAINTENANCE OF CHROMOSOMES SMC FAMILY MEMBER"/>
    <property type="match status" value="1"/>
</dbReference>
<evidence type="ECO:0000256" key="5">
    <source>
        <dbReference type="ARBA" id="ARBA00022618"/>
    </source>
</evidence>
<reference evidence="14" key="2">
    <citation type="submission" date="2023-06" db="EMBL/GenBank/DDBJ databases">
        <authorList>
            <person name="Kobayashi Y."/>
            <person name="Kayamori A."/>
            <person name="Aoki K."/>
            <person name="Shiwa Y."/>
            <person name="Fujita N."/>
            <person name="Sugita T."/>
            <person name="Iwasaki W."/>
            <person name="Tanaka N."/>
            <person name="Takashima M."/>
        </authorList>
    </citation>
    <scope>NUCLEOTIDE SEQUENCE</scope>
    <source>
        <strain evidence="14">HIS016</strain>
    </source>
</reference>
<feature type="coiled-coil region" evidence="11">
    <location>
        <begin position="404"/>
        <end position="522"/>
    </location>
</feature>
<evidence type="ECO:0000256" key="7">
    <source>
        <dbReference type="ARBA" id="ARBA00023054"/>
    </source>
</evidence>
<keyword evidence="9" id="KW-0131">Cell cycle</keyword>
<comment type="subcellular location">
    <subcellularLocation>
        <location evidence="2">Chromosome</location>
    </subcellularLocation>
    <subcellularLocation>
        <location evidence="1 10">Nucleus</location>
    </subcellularLocation>
</comment>
<accession>A0AAD3TY71</accession>
<evidence type="ECO:0000256" key="1">
    <source>
        <dbReference type="ARBA" id="ARBA00004123"/>
    </source>
</evidence>
<dbReference type="Proteomes" id="UP001222932">
    <property type="component" value="Unassembled WGS sequence"/>
</dbReference>
<dbReference type="Pfam" id="PF02463">
    <property type="entry name" value="SMC_N"/>
    <property type="match status" value="1"/>
</dbReference>
<evidence type="ECO:0000256" key="4">
    <source>
        <dbReference type="ARBA" id="ARBA00022454"/>
    </source>
</evidence>
<dbReference type="InterPro" id="IPR010935">
    <property type="entry name" value="SMC_hinge"/>
</dbReference>
<keyword evidence="8 10" id="KW-0539">Nucleus</keyword>
<evidence type="ECO:0000259" key="13">
    <source>
        <dbReference type="SMART" id="SM00968"/>
    </source>
</evidence>
<evidence type="ECO:0000256" key="3">
    <source>
        <dbReference type="ARBA" id="ARBA00005597"/>
    </source>
</evidence>
<protein>
    <recommendedName>
        <fullName evidence="10">Structural maintenance of chromosomes protein</fullName>
    </recommendedName>
</protein>
<sequence>MPLRRLELSNFKSYRGAQVIDFGDDPFTCIIGPNGSGKSNLMDAISFVLGIKSAQLRSTKLADLVYRGRKAAEGAQELGLDVEIPETQQTQSQLGPNDARNASVAIVFEDDSGKEWNFKRTMSASGSAASVYSLNSKTVSWTDYNKQLEKFNILVKAKNFLVFQGDVENVASQDSKKLSELIDRISGSADYAEAYEDAKLQQEKASEAANANHAKKRSMLTEAKHFKEQTAEVKQWEKLMSSKDAMIQRHLLWRLYHITNEINNSARQVEEASDQLSGLRGTVDEKSNELKEARKEYANAQLKVKSREASVKKAVKALDDKKPELVKVETEIEHSERKAKSTAALVERVQKDQKRQAESVATLKAGGAEIQKKMDEAREKQREQSQAAGRALTDADLAEYRRLRAEANMLAVDERQQLEALRREQKSLVSSLASMDDQLQQAERQRSRMTTDVEALAEREETIAAKVAEMEGEAKRIKSQLDQAQAERNSISMRETELNDRLQETLRKLVEAGADKRESEKEIRLKENIATLRRLFPGIHGRVVDLCKPTANKYETAVRTVLGRSLDQVVVETEKVAIDCISYLKQQRKGVLTFVPIDTVQVKPIPDKFRNVARGARLAIDCIEFEPSVERAMQYACGSAIICDSQEVAKYVCYEKRMEVKAVTLDGTVFHKAGLITGGRGHDRGRKFNDKDVDSLRQLREKQLQQLQELSQSKPKEKDDEGKYQVLSRLQAELATASDDLAATRLRLEGLRKELAAVENDLRKMNPEREKRAKALREVEDKLQGLAETVEEADDGVFATFCQRINVGNIREYEGVQLKAAREESEALQEFKIKAARNLHAVEFEEQQLKTTEDRLGSLQASLERERRNSTVRSKRKQQVEEEIEALQAEIERQEGKLEKAKVAAESVGDDVESARNAVKRAQRELDHALKEIATWNDEIERSASDRHAIYRRCRLEDIDLPLNAGDLNKVPIEDNTAEMAMDVDDGSLQPARTDDYGIEPDFDLLTDEDRENDSPEYGTEFETQIAKMKADLERVVPNMKAVDRLKDVQNELDQAEDEADEARKASKEARDRFLGLKKKRCELFNKAYQHMSGCIDRIYKDLTKQANGQGGGMAFLSLENSEEPYLAGVKYNTMPPGKRFVEIEQLSGGEKTMAALALLFSIHSFHPAPFFVLDEVDAALDPTNVSKLARYVRQQAEKSVQFLIISLKSTLYEHADGLVGVYREQVENSSRTLTLSLREYE</sequence>
<evidence type="ECO:0000256" key="6">
    <source>
        <dbReference type="ARBA" id="ARBA00022776"/>
    </source>
</evidence>
<dbReference type="SMART" id="SM00968">
    <property type="entry name" value="SMC_hinge"/>
    <property type="match status" value="1"/>
</dbReference>
<gene>
    <name evidence="14" type="primary">SMC1</name>
    <name evidence="14" type="ORF">CspeluHIS016_0601530</name>
</gene>
<reference evidence="14" key="1">
    <citation type="journal article" date="2023" name="BMC Genomics">
        <title>Chromosome-level genome assemblies of Cutaneotrichosporon spp. (Trichosporonales, Basidiomycota) reveal imbalanced evolution between nucleotide sequences and chromosome synteny.</title>
        <authorList>
            <person name="Kobayashi Y."/>
            <person name="Kayamori A."/>
            <person name="Aoki K."/>
            <person name="Shiwa Y."/>
            <person name="Matsutani M."/>
            <person name="Fujita N."/>
            <person name="Sugita T."/>
            <person name="Iwasaki W."/>
            <person name="Tanaka N."/>
            <person name="Takashima M."/>
        </authorList>
    </citation>
    <scope>NUCLEOTIDE SEQUENCE</scope>
    <source>
        <strain evidence="14">HIS016</strain>
    </source>
</reference>
<evidence type="ECO:0000313" key="14">
    <source>
        <dbReference type="EMBL" id="GMK58711.1"/>
    </source>
</evidence>
<dbReference type="GO" id="GO:0008278">
    <property type="term" value="C:cohesin complex"/>
    <property type="evidence" value="ECO:0007669"/>
    <property type="project" value="InterPro"/>
</dbReference>
<dbReference type="InterPro" id="IPR027417">
    <property type="entry name" value="P-loop_NTPase"/>
</dbReference>
<feature type="coiled-coil region" evidence="11">
    <location>
        <begin position="269"/>
        <end position="310"/>
    </location>
</feature>
<evidence type="ECO:0000256" key="11">
    <source>
        <dbReference type="SAM" id="Coils"/>
    </source>
</evidence>
<dbReference type="PIRSF" id="PIRSF005719">
    <property type="entry name" value="SMC"/>
    <property type="match status" value="1"/>
</dbReference>
<evidence type="ECO:0000256" key="12">
    <source>
        <dbReference type="SAM" id="MobiDB-lite"/>
    </source>
</evidence>
<keyword evidence="6" id="KW-0498">Mitosis</keyword>
<dbReference type="EMBL" id="BTCM01000006">
    <property type="protein sequence ID" value="GMK58711.1"/>
    <property type="molecule type" value="Genomic_DNA"/>
</dbReference>
<dbReference type="AlphaFoldDB" id="A0AAD3TY71"/>
<evidence type="ECO:0000256" key="2">
    <source>
        <dbReference type="ARBA" id="ARBA00004286"/>
    </source>
</evidence>
<keyword evidence="5" id="KW-0132">Cell division</keyword>
<dbReference type="Gene3D" id="1.20.1060.20">
    <property type="match status" value="1"/>
</dbReference>
<dbReference type="GO" id="GO:0005524">
    <property type="term" value="F:ATP binding"/>
    <property type="evidence" value="ECO:0007669"/>
    <property type="project" value="InterPro"/>
</dbReference>
<dbReference type="SUPFAM" id="SSF75553">
    <property type="entry name" value="Smc hinge domain"/>
    <property type="match status" value="1"/>
</dbReference>
<dbReference type="GO" id="GO:0005634">
    <property type="term" value="C:nucleus"/>
    <property type="evidence" value="ECO:0007669"/>
    <property type="project" value="UniProtKB-SubCell"/>
</dbReference>
<feature type="domain" description="SMC hinge" evidence="13">
    <location>
        <begin position="537"/>
        <end position="653"/>
    </location>
</feature>
<dbReference type="Gene3D" id="3.30.70.1620">
    <property type="match status" value="1"/>
</dbReference>
<comment type="caution">
    <text evidence="14">The sequence shown here is derived from an EMBL/GenBank/DDBJ whole genome shotgun (WGS) entry which is preliminary data.</text>
</comment>
<feature type="coiled-coil region" evidence="11">
    <location>
        <begin position="693"/>
        <end position="796"/>
    </location>
</feature>
<dbReference type="GO" id="GO:0003677">
    <property type="term" value="F:DNA binding"/>
    <property type="evidence" value="ECO:0007669"/>
    <property type="project" value="TreeGrafter"/>
</dbReference>
<organism evidence="14 15">
    <name type="scientific">Cutaneotrichosporon spelunceum</name>
    <dbReference type="NCBI Taxonomy" id="1672016"/>
    <lineage>
        <taxon>Eukaryota</taxon>
        <taxon>Fungi</taxon>
        <taxon>Dikarya</taxon>
        <taxon>Basidiomycota</taxon>
        <taxon>Agaricomycotina</taxon>
        <taxon>Tremellomycetes</taxon>
        <taxon>Trichosporonales</taxon>
        <taxon>Trichosporonaceae</taxon>
        <taxon>Cutaneotrichosporon</taxon>
    </lineage>
</organism>
<comment type="similarity">
    <text evidence="3">Belongs to the SMC family. SMC1 subfamily.</text>
</comment>